<evidence type="ECO:0000256" key="7">
    <source>
        <dbReference type="ARBA" id="ARBA00022737"/>
    </source>
</evidence>
<feature type="domain" description="4Fe-4S ferredoxin-type" evidence="14">
    <location>
        <begin position="31"/>
        <end position="60"/>
    </location>
</feature>
<dbReference type="PRINTS" id="PR00354">
    <property type="entry name" value="7FE8SFRDOXIN"/>
</dbReference>
<accession>A0ABT4IAB2</accession>
<comment type="caution">
    <text evidence="15">The sequence shown here is derived from an EMBL/GenBank/DDBJ whole genome shotgun (WGS) entry which is preliminary data.</text>
</comment>
<evidence type="ECO:0000256" key="5">
    <source>
        <dbReference type="ARBA" id="ARBA00022485"/>
    </source>
</evidence>
<comment type="function">
    <text evidence="2 12">Ferredoxins are iron-sulfur proteins that transfer electrons in a wide variety of metabolic reactions.</text>
</comment>
<keyword evidence="11 12" id="KW-0003">3Fe-4S</keyword>
<evidence type="ECO:0000256" key="11">
    <source>
        <dbReference type="ARBA" id="ARBA00023291"/>
    </source>
</evidence>
<keyword evidence="9 12" id="KW-0408">Iron</keyword>
<protein>
    <recommendedName>
        <fullName evidence="3 12">Ferredoxin</fullName>
    </recommendedName>
</protein>
<evidence type="ECO:0000256" key="1">
    <source>
        <dbReference type="ARBA" id="ARBA00001966"/>
    </source>
</evidence>
<evidence type="ECO:0000256" key="2">
    <source>
        <dbReference type="ARBA" id="ARBA00003532"/>
    </source>
</evidence>
<dbReference type="EMBL" id="JAPTMY010000027">
    <property type="protein sequence ID" value="MCZ0858686.1"/>
    <property type="molecule type" value="Genomic_DNA"/>
</dbReference>
<organism evidence="15 16">
    <name type="scientific">Actinomyces israelii</name>
    <dbReference type="NCBI Taxonomy" id="1659"/>
    <lineage>
        <taxon>Bacteria</taxon>
        <taxon>Bacillati</taxon>
        <taxon>Actinomycetota</taxon>
        <taxon>Actinomycetes</taxon>
        <taxon>Actinomycetales</taxon>
        <taxon>Actinomycetaceae</taxon>
        <taxon>Actinomyces</taxon>
    </lineage>
</organism>
<keyword evidence="8 12" id="KW-0249">Electron transport</keyword>
<dbReference type="NCBIfam" id="NF045480">
    <property type="entry name" value="FdxA_Actino"/>
    <property type="match status" value="1"/>
</dbReference>
<dbReference type="InterPro" id="IPR017900">
    <property type="entry name" value="4Fe4S_Fe_S_CS"/>
</dbReference>
<dbReference type="PROSITE" id="PS51379">
    <property type="entry name" value="4FE4S_FER_2"/>
    <property type="match status" value="1"/>
</dbReference>
<name>A0ABT4IAB2_9ACTO</name>
<feature type="region of interest" description="Disordered" evidence="13">
    <location>
        <begin position="80"/>
        <end position="117"/>
    </location>
</feature>
<keyword evidence="6 12" id="KW-0479">Metal-binding</keyword>
<keyword evidence="5 12" id="KW-0004">4Fe-4S</keyword>
<evidence type="ECO:0000256" key="6">
    <source>
        <dbReference type="ARBA" id="ARBA00022723"/>
    </source>
</evidence>
<reference evidence="15" key="1">
    <citation type="submission" date="2022-10" db="EMBL/GenBank/DDBJ databases">
        <title>Genome sequence of Actinomyces israelii ATCC 10048.</title>
        <authorList>
            <person name="Watt R.M."/>
            <person name="Tong W.M."/>
        </authorList>
    </citation>
    <scope>NUCLEOTIDE SEQUENCE</scope>
    <source>
        <strain evidence="15">ATCC 10048</strain>
    </source>
</reference>
<keyword evidence="10 12" id="KW-0411">Iron-sulfur</keyword>
<dbReference type="Pfam" id="PF00037">
    <property type="entry name" value="Fer4"/>
    <property type="match status" value="1"/>
</dbReference>
<evidence type="ECO:0000256" key="12">
    <source>
        <dbReference type="RuleBase" id="RU365098"/>
    </source>
</evidence>
<keyword evidence="4 12" id="KW-0813">Transport</keyword>
<evidence type="ECO:0000313" key="15">
    <source>
        <dbReference type="EMBL" id="MCZ0858686.1"/>
    </source>
</evidence>
<dbReference type="InterPro" id="IPR017896">
    <property type="entry name" value="4Fe4S_Fe-S-bd"/>
</dbReference>
<evidence type="ECO:0000259" key="14">
    <source>
        <dbReference type="PROSITE" id="PS51379"/>
    </source>
</evidence>
<evidence type="ECO:0000256" key="8">
    <source>
        <dbReference type="ARBA" id="ARBA00022982"/>
    </source>
</evidence>
<keyword evidence="16" id="KW-1185">Reference proteome</keyword>
<dbReference type="PANTHER" id="PTHR42859:SF2">
    <property type="entry name" value="FERREDOXIN"/>
    <property type="match status" value="1"/>
</dbReference>
<dbReference type="PROSITE" id="PS00198">
    <property type="entry name" value="4FE4S_FER_1"/>
    <property type="match status" value="1"/>
</dbReference>
<comment type="cofactor">
    <cofactor evidence="12">
        <name>[3Fe-4S] cluster</name>
        <dbReference type="ChEBI" id="CHEBI:21137"/>
    </cofactor>
    <text evidence="12">Binds 1 [3Fe-4S] cluster.</text>
</comment>
<dbReference type="RefSeq" id="WP_043564319.1">
    <property type="nucleotide sequence ID" value="NZ_CAJPNG010000079.1"/>
</dbReference>
<evidence type="ECO:0000313" key="16">
    <source>
        <dbReference type="Proteomes" id="UP001072034"/>
    </source>
</evidence>
<sequence>MTYVIAQPCVDVKDRACVDECPVDCIYEGERTLYINADECVDCGACEPVCPTEAIFYEDDVPEEWEDYTRANIDFFELEGLGSPGGAQKTGPQPYDDPMVAALPPQNADYREANGLD</sequence>
<keyword evidence="7" id="KW-0677">Repeat</keyword>
<evidence type="ECO:0000256" key="9">
    <source>
        <dbReference type="ARBA" id="ARBA00023004"/>
    </source>
</evidence>
<evidence type="ECO:0000256" key="4">
    <source>
        <dbReference type="ARBA" id="ARBA00022448"/>
    </source>
</evidence>
<evidence type="ECO:0000256" key="13">
    <source>
        <dbReference type="SAM" id="MobiDB-lite"/>
    </source>
</evidence>
<gene>
    <name evidence="15" type="ORF">OHJ16_11610</name>
</gene>
<dbReference type="PANTHER" id="PTHR42859">
    <property type="entry name" value="OXIDOREDUCTASE"/>
    <property type="match status" value="1"/>
</dbReference>
<comment type="cofactor">
    <cofactor evidence="1 12">
        <name>[4Fe-4S] cluster</name>
        <dbReference type="ChEBI" id="CHEBI:49883"/>
    </cofactor>
</comment>
<dbReference type="InterPro" id="IPR000813">
    <property type="entry name" value="7Fe_ferredoxin"/>
</dbReference>
<dbReference type="Gene3D" id="3.30.70.20">
    <property type="match status" value="1"/>
</dbReference>
<dbReference type="InterPro" id="IPR050294">
    <property type="entry name" value="RnfB_subfamily"/>
</dbReference>
<dbReference type="Proteomes" id="UP001072034">
    <property type="component" value="Unassembled WGS sequence"/>
</dbReference>
<dbReference type="SUPFAM" id="SSF54862">
    <property type="entry name" value="4Fe-4S ferredoxins"/>
    <property type="match status" value="1"/>
</dbReference>
<evidence type="ECO:0000256" key="10">
    <source>
        <dbReference type="ARBA" id="ARBA00023014"/>
    </source>
</evidence>
<proteinExistence type="predicted"/>
<evidence type="ECO:0000256" key="3">
    <source>
        <dbReference type="ARBA" id="ARBA00013529"/>
    </source>
</evidence>
<dbReference type="InterPro" id="IPR054830">
    <property type="entry name" value="FdxA_Actino"/>
</dbReference>